<accession>A0A0D0GQ32</accession>
<organism evidence="1 2">
    <name type="scientific">Pedobacter lusitanus</name>
    <dbReference type="NCBI Taxonomy" id="1503925"/>
    <lineage>
        <taxon>Bacteria</taxon>
        <taxon>Pseudomonadati</taxon>
        <taxon>Bacteroidota</taxon>
        <taxon>Sphingobacteriia</taxon>
        <taxon>Sphingobacteriales</taxon>
        <taxon>Sphingobacteriaceae</taxon>
        <taxon>Pedobacter</taxon>
    </lineage>
</organism>
<dbReference type="OrthoDB" id="674042at2"/>
<evidence type="ECO:0000313" key="1">
    <source>
        <dbReference type="EMBL" id="KIO76651.1"/>
    </source>
</evidence>
<dbReference type="RefSeq" id="WP_041882831.1">
    <property type="nucleotide sequence ID" value="NZ_CP157278.1"/>
</dbReference>
<dbReference type="EMBL" id="JXRA01000058">
    <property type="protein sequence ID" value="KIO76651.1"/>
    <property type="molecule type" value="Genomic_DNA"/>
</dbReference>
<reference evidence="1 2" key="1">
    <citation type="submission" date="2015-01" db="EMBL/GenBank/DDBJ databases">
        <title>Draft genome sequence of Pedobacter sp. NL19 isolated from sludge of an effluent treatment pond in an abandoned uranium mine.</title>
        <authorList>
            <person name="Santos T."/>
            <person name="Caetano T."/>
            <person name="Covas C."/>
            <person name="Cruz A."/>
            <person name="Mendo S."/>
        </authorList>
    </citation>
    <scope>NUCLEOTIDE SEQUENCE [LARGE SCALE GENOMIC DNA]</scope>
    <source>
        <strain evidence="1 2">NL19</strain>
    </source>
</reference>
<keyword evidence="2" id="KW-1185">Reference proteome</keyword>
<dbReference type="AlphaFoldDB" id="A0A0D0GQ32"/>
<gene>
    <name evidence="1" type="ORF">TH53_14030</name>
</gene>
<evidence type="ECO:0008006" key="3">
    <source>
        <dbReference type="Google" id="ProtNLM"/>
    </source>
</evidence>
<dbReference type="InterPro" id="IPR036587">
    <property type="entry name" value="NucleaseA_inhib-like_sf"/>
</dbReference>
<dbReference type="InterPro" id="IPR012489">
    <property type="entry name" value="NucleaseA_inhib-like"/>
</dbReference>
<dbReference type="Proteomes" id="UP000032049">
    <property type="component" value="Unassembled WGS sequence"/>
</dbReference>
<comment type="caution">
    <text evidence="1">The sequence shown here is derived from an EMBL/GenBank/DDBJ whole genome shotgun (WGS) entry which is preliminary data.</text>
</comment>
<dbReference type="Pfam" id="PF07924">
    <property type="entry name" value="NuiA"/>
    <property type="match status" value="1"/>
</dbReference>
<dbReference type="Gene3D" id="3.40.1460.10">
    <property type="entry name" value="Nuclease A inhibitor-like"/>
    <property type="match status" value="1"/>
</dbReference>
<proteinExistence type="predicted"/>
<dbReference type="SUPFAM" id="SSF82602">
    <property type="entry name" value="Nuclease A inhibitor (NuiA)"/>
    <property type="match status" value="1"/>
</dbReference>
<name>A0A0D0GQ32_9SPHI</name>
<sequence>MENQILSDLSEKTKDLLYFSESEAPVVVADLGQLPKDQLNAKLIELNSENPGTLKTIDHNEFFDYLVKRADPGDSYMVDNANKFTALHTYLKDNFSAIQVSRIEGGTTVPIIITAYRPDSSCVALSTYAIET</sequence>
<protein>
    <recommendedName>
        <fullName evidence="3">Nuclease A inhibitor-like protein</fullName>
    </recommendedName>
</protein>
<evidence type="ECO:0000313" key="2">
    <source>
        <dbReference type="Proteomes" id="UP000032049"/>
    </source>
</evidence>